<proteinExistence type="predicted"/>
<feature type="chain" id="PRO_5003701352" description="Lipoprotein" evidence="2">
    <location>
        <begin position="21"/>
        <end position="192"/>
    </location>
</feature>
<protein>
    <recommendedName>
        <fullName evidence="5">Lipoprotein</fullName>
    </recommendedName>
</protein>
<feature type="compositionally biased region" description="Basic and acidic residues" evidence="1">
    <location>
        <begin position="35"/>
        <end position="45"/>
    </location>
</feature>
<dbReference type="PATRIC" id="fig|1110504.5.peg.251"/>
<keyword evidence="2" id="KW-0732">Signal</keyword>
<organism evidence="3 4">
    <name type="scientific">Mycoplasmopsis agalactiae 14628</name>
    <dbReference type="NCBI Taxonomy" id="1110504"/>
    <lineage>
        <taxon>Bacteria</taxon>
        <taxon>Bacillati</taxon>
        <taxon>Mycoplasmatota</taxon>
        <taxon>Mycoplasmoidales</taxon>
        <taxon>Metamycoplasmataceae</taxon>
        <taxon>Mycoplasmopsis</taxon>
    </lineage>
</organism>
<dbReference type="Proteomes" id="UP000003181">
    <property type="component" value="Unassembled WGS sequence"/>
</dbReference>
<name>I5D640_MYCAA</name>
<evidence type="ECO:0000313" key="4">
    <source>
        <dbReference type="Proteomes" id="UP000003181"/>
    </source>
</evidence>
<feature type="compositionally biased region" description="Polar residues" evidence="1">
    <location>
        <begin position="46"/>
        <end position="68"/>
    </location>
</feature>
<dbReference type="RefSeq" id="WP_004024015.1">
    <property type="nucleotide sequence ID" value="NZ_AJPR01000006.1"/>
</dbReference>
<feature type="region of interest" description="Disordered" evidence="1">
    <location>
        <begin position="28"/>
        <end position="89"/>
    </location>
</feature>
<dbReference type="PROSITE" id="PS51257">
    <property type="entry name" value="PROKAR_LIPOPROTEIN"/>
    <property type="match status" value="1"/>
</dbReference>
<evidence type="ECO:0008006" key="5">
    <source>
        <dbReference type="Google" id="ProtNLM"/>
    </source>
</evidence>
<gene>
    <name evidence="3" type="ORF">MAGb_2480</name>
</gene>
<evidence type="ECO:0000256" key="1">
    <source>
        <dbReference type="SAM" id="MobiDB-lite"/>
    </source>
</evidence>
<evidence type="ECO:0000313" key="3">
    <source>
        <dbReference type="EMBL" id="EIN15149.1"/>
    </source>
</evidence>
<sequence length="192" mass="21894">MKSKFLMTLPALLAFPIVSASCTEINQNNSSAENKTPDSDSKNKVDNVTTDSAHSNKNQNDNKSNTEQPAKDQAETYSALNDKKQKEKMLKHLKEDLTKLKEKKAELEKIVKDNESTEKELKKVWEDLESKASTSNENGYDESKLKNAYEKWLTVYDKLTSAKNELEIFTKSEKIEKTEQAIKKLETELKAK</sequence>
<comment type="caution">
    <text evidence="3">The sequence shown here is derived from an EMBL/GenBank/DDBJ whole genome shotgun (WGS) entry which is preliminary data.</text>
</comment>
<feature type="signal peptide" evidence="2">
    <location>
        <begin position="1"/>
        <end position="20"/>
    </location>
</feature>
<reference evidence="3 4" key="1">
    <citation type="journal article" date="2012" name="Appl. Environ. Microbiol.">
        <title>Emergence of Atypical Mycoplasma agalactiae Strains Harboring a New Prophage and Associated with an Alpine Wild Ungulate Mortality Episode.</title>
        <authorList>
            <person name="Tardy F."/>
            <person name="Baranowski E."/>
            <person name="Nouvel L.X."/>
            <person name="Mick V."/>
            <person name="Manso-Silvan L."/>
            <person name="Thiaucourt F."/>
            <person name="Thebault P."/>
            <person name="Breton M."/>
            <person name="Sirand-Pugnet P."/>
            <person name="Blanchard A."/>
            <person name="Garnier A."/>
            <person name="Gibert P."/>
            <person name="Game Y."/>
            <person name="Poumarat F."/>
            <person name="Citti C."/>
        </authorList>
    </citation>
    <scope>NUCLEOTIDE SEQUENCE [LARGE SCALE GENOMIC DNA]</scope>
    <source>
        <strain evidence="3 4">14628</strain>
    </source>
</reference>
<dbReference type="EMBL" id="AJPR01000006">
    <property type="protein sequence ID" value="EIN15149.1"/>
    <property type="molecule type" value="Genomic_DNA"/>
</dbReference>
<dbReference type="AlphaFoldDB" id="I5D640"/>
<evidence type="ECO:0000256" key="2">
    <source>
        <dbReference type="SAM" id="SignalP"/>
    </source>
</evidence>
<dbReference type="OrthoDB" id="400635at2"/>
<accession>I5D640</accession>